<organism evidence="1">
    <name type="scientific">Neisseria meningitidis alpha153</name>
    <dbReference type="NCBI Taxonomy" id="663926"/>
    <lineage>
        <taxon>Bacteria</taxon>
        <taxon>Pseudomonadati</taxon>
        <taxon>Pseudomonadota</taxon>
        <taxon>Betaproteobacteria</taxon>
        <taxon>Neisseriales</taxon>
        <taxon>Neisseriaceae</taxon>
        <taxon>Neisseria</taxon>
    </lineage>
</organism>
<gene>
    <name evidence="1" type="ORF">NME_0535</name>
</gene>
<dbReference type="EMBL" id="AM889137">
    <property type="protein sequence ID" value="CBA04648.1"/>
    <property type="molecule type" value="Genomic_DNA"/>
</dbReference>
<reference evidence="1" key="1">
    <citation type="journal article" date="2008" name="Proc. Natl. Acad. Sci. U.S.A.">
        <title>Whole-genome comparison of disease and carriage strains provides insights into virulence evolution in Neisseria meningitidis.</title>
        <authorList>
            <person name="Schoen C."/>
            <person name="Blom J."/>
            <person name="Claus H."/>
            <person name="Schramm-Glueck A."/>
            <person name="Brandt P."/>
            <person name="Mueller T."/>
            <person name="Goesmann A."/>
            <person name="Joseph B."/>
            <person name="Konietzny S."/>
            <person name="Kurzai O."/>
            <person name="Schmitt C."/>
            <person name="Friedrich T."/>
            <person name="Linke B."/>
            <person name="Vogel U."/>
            <person name="Frosch M."/>
        </authorList>
    </citation>
    <scope>NUCLEOTIDE SEQUENCE</scope>
    <source>
        <strain evidence="1">Alpha153</strain>
    </source>
</reference>
<protein>
    <submittedName>
        <fullName evidence="1">Uncharacterized protein</fullName>
    </submittedName>
</protein>
<name>C6SB74_NEIME</name>
<evidence type="ECO:0000313" key="1">
    <source>
        <dbReference type="EMBL" id="CBA04648.1"/>
    </source>
</evidence>
<accession>C6SB74</accession>
<sequence length="26" mass="2928">MDKAGKNVPLLIMRRGNTLFIALNLQ</sequence>
<proteinExistence type="predicted"/>
<dbReference type="AlphaFoldDB" id="C6SB74"/>